<dbReference type="PANTHER" id="PTHR33777">
    <property type="entry name" value="UPF0045 PROTEIN ECM15"/>
    <property type="match status" value="1"/>
</dbReference>
<name>A0A7C3URB4_UNCW3</name>
<dbReference type="InterPro" id="IPR051614">
    <property type="entry name" value="UPF0045_domain"/>
</dbReference>
<feature type="domain" description="Thiamine-binding protein" evidence="2">
    <location>
        <begin position="4"/>
        <end position="95"/>
    </location>
</feature>
<evidence type="ECO:0000313" key="3">
    <source>
        <dbReference type="EMBL" id="HGE99348.1"/>
    </source>
</evidence>
<comment type="similarity">
    <text evidence="1">Belongs to the UPF0045 family.</text>
</comment>
<dbReference type="GO" id="GO:0005829">
    <property type="term" value="C:cytosol"/>
    <property type="evidence" value="ECO:0007669"/>
    <property type="project" value="TreeGrafter"/>
</dbReference>
<gene>
    <name evidence="3" type="ORF">ENX07_04680</name>
</gene>
<comment type="caution">
    <text evidence="3">The sequence shown here is derived from an EMBL/GenBank/DDBJ whole genome shotgun (WGS) entry which is preliminary data.</text>
</comment>
<dbReference type="NCBIfam" id="TIGR00106">
    <property type="entry name" value="MTH1187 family thiamine-binding protein"/>
    <property type="match status" value="1"/>
</dbReference>
<dbReference type="InterPro" id="IPR002767">
    <property type="entry name" value="Thiamine_BP"/>
</dbReference>
<dbReference type="AlphaFoldDB" id="A0A7C3URB4"/>
<proteinExistence type="inferred from homology"/>
<evidence type="ECO:0000259" key="2">
    <source>
        <dbReference type="Pfam" id="PF01910"/>
    </source>
</evidence>
<accession>A0A7C3URB4</accession>
<reference evidence="3" key="1">
    <citation type="journal article" date="2020" name="mSystems">
        <title>Genome- and Community-Level Interaction Insights into Carbon Utilization and Element Cycling Functions of Hydrothermarchaeota in Hydrothermal Sediment.</title>
        <authorList>
            <person name="Zhou Z."/>
            <person name="Liu Y."/>
            <person name="Xu W."/>
            <person name="Pan J."/>
            <person name="Luo Z.H."/>
            <person name="Li M."/>
        </authorList>
    </citation>
    <scope>NUCLEOTIDE SEQUENCE [LARGE SCALE GENOMIC DNA]</scope>
    <source>
        <strain evidence="3">SpSt-906</strain>
    </source>
</reference>
<organism evidence="3">
    <name type="scientific">candidate division WOR-3 bacterium</name>
    <dbReference type="NCBI Taxonomy" id="2052148"/>
    <lineage>
        <taxon>Bacteria</taxon>
        <taxon>Bacteria division WOR-3</taxon>
    </lineage>
</organism>
<protein>
    <submittedName>
        <fullName evidence="3">MTH1187 family thiamine-binding protein</fullName>
    </submittedName>
</protein>
<dbReference type="InterPro" id="IPR029756">
    <property type="entry name" value="MTH1187/YkoF-like"/>
</dbReference>
<dbReference type="PANTHER" id="PTHR33777:SF1">
    <property type="entry name" value="UPF0045 PROTEIN ECM15"/>
    <property type="match status" value="1"/>
</dbReference>
<sequence>MAIVDISVVPIGTKTPGVSEYVREAVRIIKASGLKYSVSPMGTIIEGDLKKVFDLVREIHEHLVKMGCQRLLTTIKIDDRRDKFQTMEEKVEKVK</sequence>
<evidence type="ECO:0000256" key="1">
    <source>
        <dbReference type="ARBA" id="ARBA00010272"/>
    </source>
</evidence>
<dbReference type="Gene3D" id="3.30.70.930">
    <property type="match status" value="1"/>
</dbReference>
<dbReference type="EMBL" id="DTMQ01000031">
    <property type="protein sequence ID" value="HGE99348.1"/>
    <property type="molecule type" value="Genomic_DNA"/>
</dbReference>
<dbReference type="Pfam" id="PF01910">
    <property type="entry name" value="Thiamine_BP"/>
    <property type="match status" value="1"/>
</dbReference>
<dbReference type="SUPFAM" id="SSF89957">
    <property type="entry name" value="MTH1187/YkoF-like"/>
    <property type="match status" value="1"/>
</dbReference>